<evidence type="ECO:0000313" key="9">
    <source>
        <dbReference type="EMBL" id="RIH84420.1"/>
    </source>
</evidence>
<keyword evidence="5 8" id="KW-1133">Transmembrane helix</keyword>
<feature type="transmembrane region" description="Helical" evidence="8">
    <location>
        <begin position="125"/>
        <end position="143"/>
    </location>
</feature>
<feature type="binding site" evidence="7">
    <location>
        <position position="57"/>
    </location>
    <ligand>
        <name>Zn(2+)</name>
        <dbReference type="ChEBI" id="CHEBI:29105"/>
    </ligand>
</feature>
<comment type="caution">
    <text evidence="9">The sequence shown here is derived from an EMBL/GenBank/DDBJ whole genome shotgun (WGS) entry which is preliminary data.</text>
</comment>
<dbReference type="EMBL" id="QXDL01000074">
    <property type="protein sequence ID" value="RIH84420.1"/>
    <property type="molecule type" value="Genomic_DNA"/>
</dbReference>
<gene>
    <name evidence="9" type="ORF">Mterra_01992</name>
</gene>
<protein>
    <submittedName>
        <fullName evidence="9">Channel protein, hemolysin III family</fullName>
    </submittedName>
</protein>
<dbReference type="AlphaFoldDB" id="A0A399ELX5"/>
<dbReference type="GO" id="GO:0005886">
    <property type="term" value="C:plasma membrane"/>
    <property type="evidence" value="ECO:0007669"/>
    <property type="project" value="UniProtKB-SubCell"/>
</dbReference>
<dbReference type="NCBIfam" id="TIGR01065">
    <property type="entry name" value="hlyIII"/>
    <property type="match status" value="1"/>
</dbReference>
<feature type="transmembrane region" description="Helical" evidence="8">
    <location>
        <begin position="100"/>
        <end position="119"/>
    </location>
</feature>
<evidence type="ECO:0000256" key="4">
    <source>
        <dbReference type="ARBA" id="ARBA00022692"/>
    </source>
</evidence>
<evidence type="ECO:0000256" key="7">
    <source>
        <dbReference type="PIRSR" id="PIRSR604254-1"/>
    </source>
</evidence>
<evidence type="ECO:0000256" key="1">
    <source>
        <dbReference type="ARBA" id="ARBA00004651"/>
    </source>
</evidence>
<keyword evidence="4 8" id="KW-0812">Transmembrane</keyword>
<keyword evidence="10" id="KW-1185">Reference proteome</keyword>
<dbReference type="GO" id="GO:0046872">
    <property type="term" value="F:metal ion binding"/>
    <property type="evidence" value="ECO:0007669"/>
    <property type="project" value="UniProtKB-KW"/>
</dbReference>
<organism evidence="9 10">
    <name type="scientific">Calidithermus terrae</name>
    <dbReference type="NCBI Taxonomy" id="1408545"/>
    <lineage>
        <taxon>Bacteria</taxon>
        <taxon>Thermotogati</taxon>
        <taxon>Deinococcota</taxon>
        <taxon>Deinococci</taxon>
        <taxon>Thermales</taxon>
        <taxon>Thermaceae</taxon>
        <taxon>Calidithermus</taxon>
    </lineage>
</organism>
<feature type="binding site" evidence="7">
    <location>
        <position position="188"/>
    </location>
    <ligand>
        <name>Zn(2+)</name>
        <dbReference type="ChEBI" id="CHEBI:29105"/>
    </ligand>
</feature>
<dbReference type="Pfam" id="PF03006">
    <property type="entry name" value="HlyIII"/>
    <property type="match status" value="1"/>
</dbReference>
<comment type="similarity">
    <text evidence="2">Belongs to the UPF0073 (Hly-III) family.</text>
</comment>
<dbReference type="PANTHER" id="PTHR20855:SF3">
    <property type="entry name" value="LD03007P"/>
    <property type="match status" value="1"/>
</dbReference>
<evidence type="ECO:0000313" key="10">
    <source>
        <dbReference type="Proteomes" id="UP000265715"/>
    </source>
</evidence>
<sequence length="208" mass="22613">MVREPFNTYSHAAGAVLALLGTVVLLLVSGGETAKVVGALVFGASMVLMYTSSTLYHALKVPERALLALRKLDHAAIFLFIAGSYTPVVLSALEPSLRPVLLGLVWGLAALGIGLKIFTLKIPRWLNTLTYVGLGWLAVFFLPKLSLSPWALAWLILGGLAYSIGAITYATKWPNPWPQRVGFHGLWHLWVLLGSVGMYLLVLTLYLD</sequence>
<dbReference type="OrthoDB" id="9813689at2"/>
<feature type="transmembrane region" description="Helical" evidence="8">
    <location>
        <begin position="150"/>
        <end position="169"/>
    </location>
</feature>
<accession>A0A399ELX5</accession>
<evidence type="ECO:0000256" key="8">
    <source>
        <dbReference type="SAM" id="Phobius"/>
    </source>
</evidence>
<dbReference type="Proteomes" id="UP000265715">
    <property type="component" value="Unassembled WGS sequence"/>
</dbReference>
<proteinExistence type="inferred from homology"/>
<evidence type="ECO:0000256" key="2">
    <source>
        <dbReference type="ARBA" id="ARBA00008488"/>
    </source>
</evidence>
<feature type="transmembrane region" description="Helical" evidence="8">
    <location>
        <begin position="189"/>
        <end position="207"/>
    </location>
</feature>
<feature type="transmembrane region" description="Helical" evidence="8">
    <location>
        <begin position="75"/>
        <end position="93"/>
    </location>
</feature>
<dbReference type="RefSeq" id="WP_119315089.1">
    <property type="nucleotide sequence ID" value="NZ_QXDL01000074.1"/>
</dbReference>
<reference evidence="9 10" key="1">
    <citation type="submission" date="2018-08" db="EMBL/GenBank/DDBJ databases">
        <title>Meiothermus terrae DSM 26712 genome sequencing project.</title>
        <authorList>
            <person name="Da Costa M.S."/>
            <person name="Albuquerque L."/>
            <person name="Raposo P."/>
            <person name="Froufe H.J.C."/>
            <person name="Barroso C.S."/>
            <person name="Egas C."/>
        </authorList>
    </citation>
    <scope>NUCLEOTIDE SEQUENCE [LARGE SCALE GENOMIC DNA]</scope>
    <source>
        <strain evidence="9 10">DSM 26712</strain>
    </source>
</reference>
<keyword evidence="7" id="KW-0479">Metal-binding</keyword>
<keyword evidence="7" id="KW-0862">Zinc</keyword>
<comment type="subcellular location">
    <subcellularLocation>
        <location evidence="1">Cell membrane</location>
        <topology evidence="1">Multi-pass membrane protein</topology>
    </subcellularLocation>
</comment>
<evidence type="ECO:0000256" key="6">
    <source>
        <dbReference type="ARBA" id="ARBA00023136"/>
    </source>
</evidence>
<dbReference type="GO" id="GO:0140911">
    <property type="term" value="F:pore-forming activity"/>
    <property type="evidence" value="ECO:0007669"/>
    <property type="project" value="InterPro"/>
</dbReference>
<keyword evidence="3" id="KW-1003">Cell membrane</keyword>
<keyword evidence="6 8" id="KW-0472">Membrane</keyword>
<feature type="binding site" evidence="7">
    <location>
        <position position="184"/>
    </location>
    <ligand>
        <name>Zn(2+)</name>
        <dbReference type="ChEBI" id="CHEBI:29105"/>
    </ligand>
</feature>
<dbReference type="InterPro" id="IPR004254">
    <property type="entry name" value="AdipoR/HlyIII-related"/>
</dbReference>
<evidence type="ECO:0000256" key="3">
    <source>
        <dbReference type="ARBA" id="ARBA00022475"/>
    </source>
</evidence>
<dbReference type="PANTHER" id="PTHR20855">
    <property type="entry name" value="ADIPOR/PROGESTIN RECEPTOR-RELATED"/>
    <property type="match status" value="1"/>
</dbReference>
<evidence type="ECO:0000256" key="5">
    <source>
        <dbReference type="ARBA" id="ARBA00022989"/>
    </source>
</evidence>
<feature type="transmembrane region" description="Helical" evidence="8">
    <location>
        <begin position="36"/>
        <end position="55"/>
    </location>
</feature>
<dbReference type="InterPro" id="IPR005744">
    <property type="entry name" value="Hy-lIII"/>
</dbReference>
<name>A0A399ELX5_9DEIN</name>
<feature type="transmembrane region" description="Helical" evidence="8">
    <location>
        <begin position="12"/>
        <end position="29"/>
    </location>
</feature>